<dbReference type="Proteomes" id="UP000014200">
    <property type="component" value="Unassembled WGS sequence"/>
</dbReference>
<dbReference type="CDD" id="cd03820">
    <property type="entry name" value="GT4_AmsD-like"/>
    <property type="match status" value="1"/>
</dbReference>
<dbReference type="PANTHER" id="PTHR12526:SF630">
    <property type="entry name" value="GLYCOSYLTRANSFERASE"/>
    <property type="match status" value="1"/>
</dbReference>
<accession>R9HZU2</accession>
<dbReference type="EMBL" id="ASSP01000022">
    <property type="protein sequence ID" value="EOS09543.1"/>
    <property type="molecule type" value="Genomic_DNA"/>
</dbReference>
<dbReference type="GO" id="GO:0016757">
    <property type="term" value="F:glycosyltransferase activity"/>
    <property type="evidence" value="ECO:0007669"/>
    <property type="project" value="InterPro"/>
</dbReference>
<evidence type="ECO:0000313" key="2">
    <source>
        <dbReference type="EMBL" id="EOS09543.1"/>
    </source>
</evidence>
<dbReference type="Pfam" id="PF00534">
    <property type="entry name" value="Glycos_transf_1"/>
    <property type="match status" value="1"/>
</dbReference>
<dbReference type="PATRIC" id="fig|1235788.3.peg.3747"/>
<keyword evidence="3" id="KW-1185">Reference proteome</keyword>
<dbReference type="HOGENOM" id="CLU_009583_0_0_10"/>
<reference evidence="2 3" key="1">
    <citation type="submission" date="2013-04" db="EMBL/GenBank/DDBJ databases">
        <title>The Genome Sequence of Bacteroides massiliensis dnLKV3.</title>
        <authorList>
            <consortium name="The Broad Institute Genomics Platform"/>
            <consortium name="The Broad Institute Genome Sequencing Center for Infectious Disease"/>
            <person name="Earl A."/>
            <person name="Xavier R."/>
            <person name="Kuhn K."/>
            <person name="Stappenbeck T."/>
            <person name="Walker B."/>
            <person name="Young S."/>
            <person name="Zeng Q."/>
            <person name="Gargeya S."/>
            <person name="Fitzgerald M."/>
            <person name="Haas B."/>
            <person name="Abouelleil A."/>
            <person name="Allen A.W."/>
            <person name="Alvarado L."/>
            <person name="Arachchi H.M."/>
            <person name="Berlin A.M."/>
            <person name="Chapman S.B."/>
            <person name="Gainer-Dewar J."/>
            <person name="Goldberg J."/>
            <person name="Griggs A."/>
            <person name="Gujja S."/>
            <person name="Hansen M."/>
            <person name="Howarth C."/>
            <person name="Imamovic A."/>
            <person name="Ireland A."/>
            <person name="Larimer J."/>
            <person name="McCowan C."/>
            <person name="Murphy C."/>
            <person name="Pearson M."/>
            <person name="Poon T.W."/>
            <person name="Priest M."/>
            <person name="Roberts A."/>
            <person name="Saif S."/>
            <person name="Shea T."/>
            <person name="Sisk P."/>
            <person name="Sykes S."/>
            <person name="Wortman J."/>
            <person name="Nusbaum C."/>
            <person name="Birren B."/>
        </authorList>
    </citation>
    <scope>NUCLEOTIDE SEQUENCE [LARGE SCALE GENOMIC DNA]</scope>
    <source>
        <strain evidence="3">dnLKV3</strain>
    </source>
</reference>
<dbReference type="GeneID" id="82154275"/>
<dbReference type="RefSeq" id="WP_016277931.1">
    <property type="nucleotide sequence ID" value="NZ_JABVZU010000003.1"/>
</dbReference>
<evidence type="ECO:0000259" key="1">
    <source>
        <dbReference type="Pfam" id="PF00534"/>
    </source>
</evidence>
<dbReference type="InterPro" id="IPR001296">
    <property type="entry name" value="Glyco_trans_1"/>
</dbReference>
<dbReference type="OrthoDB" id="9811239at2"/>
<dbReference type="Gene3D" id="3.40.50.2000">
    <property type="entry name" value="Glycogen Phosphorylase B"/>
    <property type="match status" value="2"/>
</dbReference>
<evidence type="ECO:0000313" key="3">
    <source>
        <dbReference type="Proteomes" id="UP000014200"/>
    </source>
</evidence>
<feature type="domain" description="Glycosyl transferase family 1" evidence="1">
    <location>
        <begin position="200"/>
        <end position="363"/>
    </location>
</feature>
<protein>
    <recommendedName>
        <fullName evidence="1">Glycosyl transferase family 1 domain-containing protein</fullName>
    </recommendedName>
</protein>
<dbReference type="AlphaFoldDB" id="R9HZU2"/>
<gene>
    <name evidence="2" type="ORF">C802_03656</name>
</gene>
<dbReference type="PANTHER" id="PTHR12526">
    <property type="entry name" value="GLYCOSYLTRANSFERASE"/>
    <property type="match status" value="1"/>
</dbReference>
<sequence>MAKIIYLIECLNRSGGTERVVSLKANWLVEHGYEVTILTTIEKEICSFYPLSEKIKLYALHIDNLADVRKQQSRKDALSSLKNIFISFRRHWLLKKKLLEYIKENPCDYLSTLIHCGFIPKMKDGSKKIYEIHNLILNVGGHDGRYIYRLIASLRKCYQSRTYKNYYRIVDLTEEDVVNRGNLSNMIVVPNFITVNIPSVKSQLNSKRVISVGRLHFEKGFDFLFAAWALVARKYPDWHLDIYGGVDEDKGKDYFQQLVNDNGVKDFISLNDPVKNIVDKYVESSFYIMSSRNEGFPLVLLEAMACGLPCVSYDCGGPREIIAHGEDGLLVDKVGDVEGLAKAMIYMIEHPEERKRMGQNAERNVQRFSIDNVMSKWVEVLK</sequence>
<dbReference type="STRING" id="1235788.C802_03656"/>
<dbReference type="SUPFAM" id="SSF53756">
    <property type="entry name" value="UDP-Glycosyltransferase/glycogen phosphorylase"/>
    <property type="match status" value="1"/>
</dbReference>
<comment type="caution">
    <text evidence="2">The sequence shown here is derived from an EMBL/GenBank/DDBJ whole genome shotgun (WGS) entry which is preliminary data.</text>
</comment>
<name>R9HZU2_9BACT</name>
<organism evidence="2 3">
    <name type="scientific">Phocaeicola sartorii</name>
    <dbReference type="NCBI Taxonomy" id="671267"/>
    <lineage>
        <taxon>Bacteria</taxon>
        <taxon>Pseudomonadati</taxon>
        <taxon>Bacteroidota</taxon>
        <taxon>Bacteroidia</taxon>
        <taxon>Bacteroidales</taxon>
        <taxon>Bacteroidaceae</taxon>
        <taxon>Phocaeicola</taxon>
    </lineage>
</organism>
<proteinExistence type="predicted"/>